<comment type="caution">
    <text evidence="2">The sequence shown here is derived from an EMBL/GenBank/DDBJ whole genome shotgun (WGS) entry which is preliminary data.</text>
</comment>
<evidence type="ECO:0000313" key="3">
    <source>
        <dbReference type="Proteomes" id="UP000073492"/>
    </source>
</evidence>
<feature type="compositionally biased region" description="Basic and acidic residues" evidence="1">
    <location>
        <begin position="336"/>
        <end position="348"/>
    </location>
</feature>
<feature type="region of interest" description="Disordered" evidence="1">
    <location>
        <begin position="325"/>
        <end position="355"/>
    </location>
</feature>
<dbReference type="EMBL" id="LFZO01000017">
    <property type="protein sequence ID" value="KXT17623.1"/>
    <property type="molecule type" value="Genomic_DNA"/>
</dbReference>
<protein>
    <submittedName>
        <fullName evidence="2">Uncharacterized protein</fullName>
    </submittedName>
</protein>
<dbReference type="OrthoDB" id="423576at2759"/>
<dbReference type="AlphaFoldDB" id="A0A139IS92"/>
<evidence type="ECO:0000313" key="2">
    <source>
        <dbReference type="EMBL" id="KXT17623.1"/>
    </source>
</evidence>
<dbReference type="Proteomes" id="UP000073492">
    <property type="component" value="Unassembled WGS sequence"/>
</dbReference>
<organism evidence="2 3">
    <name type="scientific">Pseudocercospora musae</name>
    <dbReference type="NCBI Taxonomy" id="113226"/>
    <lineage>
        <taxon>Eukaryota</taxon>
        <taxon>Fungi</taxon>
        <taxon>Dikarya</taxon>
        <taxon>Ascomycota</taxon>
        <taxon>Pezizomycotina</taxon>
        <taxon>Dothideomycetes</taxon>
        <taxon>Dothideomycetidae</taxon>
        <taxon>Mycosphaerellales</taxon>
        <taxon>Mycosphaerellaceae</taxon>
        <taxon>Pseudocercospora</taxon>
    </lineage>
</organism>
<proteinExistence type="predicted"/>
<evidence type="ECO:0000256" key="1">
    <source>
        <dbReference type="SAM" id="MobiDB-lite"/>
    </source>
</evidence>
<keyword evidence="3" id="KW-1185">Reference proteome</keyword>
<reference evidence="2 3" key="1">
    <citation type="submission" date="2015-07" db="EMBL/GenBank/DDBJ databases">
        <title>Comparative genomics of the Sigatoka disease complex on banana suggests a link between parallel evolutionary changes in Pseudocercospora fijiensis and Pseudocercospora eumusae and increased virulence on the banana host.</title>
        <authorList>
            <person name="Chang T.-C."/>
            <person name="Salvucci A."/>
            <person name="Crous P.W."/>
            <person name="Stergiopoulos I."/>
        </authorList>
    </citation>
    <scope>NUCLEOTIDE SEQUENCE [LARGE SCALE GENOMIC DNA]</scope>
    <source>
        <strain evidence="2 3">CBS 116634</strain>
    </source>
</reference>
<gene>
    <name evidence="2" type="ORF">AC579_10163</name>
</gene>
<sequence>MDPSSTIDNRKIASTVLERILPGVVVATKAPEYHHIIVSRWLAEHTASRESQKCSLIAWEDSINARLSGTGPRHLASLTLAVSFMVSADYVEATTLDYVWSLIQDAITDLTMAGVGYTPSRSAQGFLSLPLCSIIKDGNIDILFRLHVWMPDGQRGKPEVAIHSHQAFARSWTLHGEGTDVLYAVKPVVEYEEATHCAYAIGWNDGKSQSSKYATHQLSSMVVNTGKLMQAKHQASTIHRRGDTYTVPAAAYHTTVVQPQGLHATLFFFDASRGFVKDAGVLGPKDWSENTQLRDPAGITSSDLVELVSRARASKERIEVVQPETVSEPELVEACPPRRIDSLQRDASDVQVTQA</sequence>
<accession>A0A139IS92</accession>
<name>A0A139IS92_9PEZI</name>